<evidence type="ECO:0000256" key="3">
    <source>
        <dbReference type="ARBA" id="ARBA00023163"/>
    </source>
</evidence>
<organism evidence="5 6">
    <name type="scientific">Nonomuraea coxensis DSM 45129</name>
    <dbReference type="NCBI Taxonomy" id="1122611"/>
    <lineage>
        <taxon>Bacteria</taxon>
        <taxon>Bacillati</taxon>
        <taxon>Actinomycetota</taxon>
        <taxon>Actinomycetes</taxon>
        <taxon>Streptosporangiales</taxon>
        <taxon>Streptosporangiaceae</taxon>
        <taxon>Nonomuraea</taxon>
    </lineage>
</organism>
<dbReference type="SMART" id="SM00342">
    <property type="entry name" value="HTH_ARAC"/>
    <property type="match status" value="1"/>
</dbReference>
<dbReference type="InterPro" id="IPR020449">
    <property type="entry name" value="Tscrpt_reg_AraC-type_HTH"/>
</dbReference>
<dbReference type="PROSITE" id="PS01124">
    <property type="entry name" value="HTH_ARAC_FAMILY_2"/>
    <property type="match status" value="1"/>
</dbReference>
<dbReference type="RefSeq" id="WP_020547867.1">
    <property type="nucleotide sequence ID" value="NZ_CP068985.1"/>
</dbReference>
<proteinExistence type="predicted"/>
<dbReference type="Pfam" id="PF12833">
    <property type="entry name" value="HTH_18"/>
    <property type="match status" value="1"/>
</dbReference>
<gene>
    <name evidence="5" type="primary">exsA</name>
    <name evidence="5" type="ORF">Nocox_16560</name>
</gene>
<dbReference type="Proteomes" id="UP000824681">
    <property type="component" value="Chromosome"/>
</dbReference>
<dbReference type="PANTHER" id="PTHR43436">
    <property type="entry name" value="ARAC-FAMILY TRANSCRIPTIONAL REGULATOR"/>
    <property type="match status" value="1"/>
</dbReference>
<keyword evidence="2" id="KW-0238">DNA-binding</keyword>
<feature type="domain" description="HTH araC/xylS-type" evidence="4">
    <location>
        <begin position="190"/>
        <end position="288"/>
    </location>
</feature>
<evidence type="ECO:0000313" key="5">
    <source>
        <dbReference type="EMBL" id="QYC40925.1"/>
    </source>
</evidence>
<protein>
    <submittedName>
        <fullName evidence="5">Exoenzyme S synthesis regulatory protein ExsA</fullName>
    </submittedName>
</protein>
<dbReference type="InterPro" id="IPR018060">
    <property type="entry name" value="HTH_AraC"/>
</dbReference>
<dbReference type="PANTHER" id="PTHR43436:SF1">
    <property type="entry name" value="TRANSCRIPTIONAL REGULATORY PROTEIN"/>
    <property type="match status" value="1"/>
</dbReference>
<dbReference type="PRINTS" id="PR00032">
    <property type="entry name" value="HTHARAC"/>
</dbReference>
<reference evidence="5 6" key="1">
    <citation type="journal article" date="2021" name="ACS Chem. Biol.">
        <title>Genomic-Led Discovery of a Novel Glycopeptide Antibiotic by Nonomuraea coxensis DSM 45129.</title>
        <authorList>
            <person name="Yushchuk O."/>
            <person name="Vior N.M."/>
            <person name="Andreo-Vidal A."/>
            <person name="Berini F."/>
            <person name="Ruckert C."/>
            <person name="Busche T."/>
            <person name="Binda E."/>
            <person name="Kalinowski J."/>
            <person name="Truman A.W."/>
            <person name="Marinelli F."/>
        </authorList>
    </citation>
    <scope>NUCLEOTIDE SEQUENCE [LARGE SCALE GENOMIC DNA]</scope>
    <source>
        <strain evidence="5 6">DSM 45129</strain>
    </source>
</reference>
<dbReference type="EMBL" id="CP068985">
    <property type="protein sequence ID" value="QYC40925.1"/>
    <property type="molecule type" value="Genomic_DNA"/>
</dbReference>
<accession>A0ABX8TZX4</accession>
<keyword evidence="3" id="KW-0804">Transcription</keyword>
<name>A0ABX8TZX4_9ACTN</name>
<evidence type="ECO:0000259" key="4">
    <source>
        <dbReference type="PROSITE" id="PS01124"/>
    </source>
</evidence>
<dbReference type="SUPFAM" id="SSF46689">
    <property type="entry name" value="Homeodomain-like"/>
    <property type="match status" value="2"/>
</dbReference>
<sequence length="295" mass="32062">MGFDELRASLARHVRPDEGTVIDGLHIARAERPGPPSPAMSGTVLAVLAQGAKRLAVGDRVHEYHPGSYLVASVDLPVTGHFVGISPERPALGLALVLEPSAVADLLLRAAPGDLPPARAGALPGIAVAGMTADLLDALVRLLRLLDRPRDRAVLAPLVKREILWRLLTGEQGEAVRRLGLADSSLGHVARAVRWVQDHYAEPFRVEELARLAGMSPSAFYRHFQAVTALSPIQFQKRIRLQQARLLLAGRPHDITAVAHRVGYDSPSQFSREYRRRYGVPPSRDAARLRHAGEG</sequence>
<evidence type="ECO:0000256" key="2">
    <source>
        <dbReference type="ARBA" id="ARBA00023125"/>
    </source>
</evidence>
<evidence type="ECO:0000256" key="1">
    <source>
        <dbReference type="ARBA" id="ARBA00023015"/>
    </source>
</evidence>
<dbReference type="Gene3D" id="1.10.10.60">
    <property type="entry name" value="Homeodomain-like"/>
    <property type="match status" value="1"/>
</dbReference>
<dbReference type="InterPro" id="IPR018062">
    <property type="entry name" value="HTH_AraC-typ_CS"/>
</dbReference>
<dbReference type="Pfam" id="PF06719">
    <property type="entry name" value="AraC_N"/>
    <property type="match status" value="1"/>
</dbReference>
<keyword evidence="1" id="KW-0805">Transcription regulation</keyword>
<keyword evidence="6" id="KW-1185">Reference proteome</keyword>
<evidence type="ECO:0000313" key="6">
    <source>
        <dbReference type="Proteomes" id="UP000824681"/>
    </source>
</evidence>
<dbReference type="PROSITE" id="PS00041">
    <property type="entry name" value="HTH_ARAC_FAMILY_1"/>
    <property type="match status" value="1"/>
</dbReference>
<dbReference type="InterPro" id="IPR009594">
    <property type="entry name" value="Tscrpt_reg_HTH_AraC_N"/>
</dbReference>
<dbReference type="InterPro" id="IPR009057">
    <property type="entry name" value="Homeodomain-like_sf"/>
</dbReference>